<sequence length="307" mass="34574">MKLLSCQRIWDQANHNAFTDLCEFNGHLYTVFREGAEHISPDGAFRLLSSNDDGEHWQSVAHFTSPIADLRDGKLLVANGRLWVFGAAAMHDKTPLQSLMWYSDNGVDWSETTEVGERGYWLWGLTVAADGVYGVGYRAGADGDTRLYRSDLPHADKLLVFMPLLAPLQADGYVNESALLFEQHQAVCLLRRDPVWDSQRNALFGQSVYPYSEWHWCELDQRIGGPAMVRCGERLIAIVRLYDQRVRTAVVEVDPVKQTIIELLSLPSGGDTSYAGIVQRDEQLLVSYYSSHEGKTAIYFARINLGQ</sequence>
<dbReference type="Proteomes" id="UP001201549">
    <property type="component" value="Unassembled WGS sequence"/>
</dbReference>
<dbReference type="GO" id="GO:0016787">
    <property type="term" value="F:hydrolase activity"/>
    <property type="evidence" value="ECO:0007669"/>
    <property type="project" value="UniProtKB-KW"/>
</dbReference>
<dbReference type="RefSeq" id="WP_238895134.1">
    <property type="nucleotide sequence ID" value="NZ_JAKOGG010000002.1"/>
</dbReference>
<accession>A0ABT2FHD7</accession>
<comment type="caution">
    <text evidence="1">The sequence shown here is derived from an EMBL/GenBank/DDBJ whole genome shotgun (WGS) entry which is preliminary data.</text>
</comment>
<evidence type="ECO:0000313" key="2">
    <source>
        <dbReference type="Proteomes" id="UP001201549"/>
    </source>
</evidence>
<dbReference type="EMBL" id="JAKOGG010000002">
    <property type="protein sequence ID" value="MCS4555745.1"/>
    <property type="molecule type" value="Genomic_DNA"/>
</dbReference>
<proteinExistence type="predicted"/>
<organism evidence="1 2">
    <name type="scientific">Shewanella electrica</name>
    <dbReference type="NCBI Taxonomy" id="515560"/>
    <lineage>
        <taxon>Bacteria</taxon>
        <taxon>Pseudomonadati</taxon>
        <taxon>Pseudomonadota</taxon>
        <taxon>Gammaproteobacteria</taxon>
        <taxon>Alteromonadales</taxon>
        <taxon>Shewanellaceae</taxon>
        <taxon>Shewanella</taxon>
    </lineage>
</organism>
<reference evidence="2" key="2">
    <citation type="submission" date="2023-07" db="EMBL/GenBank/DDBJ databases">
        <title>Shewanella mangrovi sp. nov., an acetaldehyde- degrading bacterium isolated from mangrove sediment.</title>
        <authorList>
            <person name="Liu Y."/>
        </authorList>
    </citation>
    <scope>NUCLEOTIDE SEQUENCE [LARGE SCALE GENOMIC DNA]</scope>
    <source>
        <strain evidence="2">C32</strain>
    </source>
</reference>
<dbReference type="CDD" id="cd15482">
    <property type="entry name" value="Sialidase_non-viral"/>
    <property type="match status" value="1"/>
</dbReference>
<protein>
    <submittedName>
        <fullName evidence="1">Glycoside hydrolase</fullName>
    </submittedName>
</protein>
<name>A0ABT2FHD7_9GAMM</name>
<dbReference type="Gene3D" id="2.120.10.10">
    <property type="match status" value="1"/>
</dbReference>
<dbReference type="SUPFAM" id="SSF50939">
    <property type="entry name" value="Sialidases"/>
    <property type="match status" value="1"/>
</dbReference>
<evidence type="ECO:0000313" key="1">
    <source>
        <dbReference type="EMBL" id="MCS4555745.1"/>
    </source>
</evidence>
<gene>
    <name evidence="1" type="ORF">L9G74_04785</name>
</gene>
<dbReference type="InterPro" id="IPR036278">
    <property type="entry name" value="Sialidase_sf"/>
</dbReference>
<reference evidence="1 2" key="1">
    <citation type="submission" date="2022-02" db="EMBL/GenBank/DDBJ databases">
        <authorList>
            <person name="Zhuang L."/>
        </authorList>
    </citation>
    <scope>NUCLEOTIDE SEQUENCE [LARGE SCALE GENOMIC DNA]</scope>
    <source>
        <strain evidence="1 2">C32</strain>
    </source>
</reference>
<keyword evidence="1" id="KW-0378">Hydrolase</keyword>
<keyword evidence="2" id="KW-1185">Reference proteome</keyword>